<dbReference type="EMBL" id="CP031093">
    <property type="protein sequence ID" value="QCF26106.1"/>
    <property type="molecule type" value="Genomic_DNA"/>
</dbReference>
<dbReference type="InterPro" id="IPR058548">
    <property type="entry name" value="MlaB-like_STAS"/>
</dbReference>
<dbReference type="CDD" id="cd07043">
    <property type="entry name" value="STAS_anti-anti-sigma_factors"/>
    <property type="match status" value="1"/>
</dbReference>
<dbReference type="Pfam" id="PF13466">
    <property type="entry name" value="STAS_2"/>
    <property type="match status" value="1"/>
</dbReference>
<name>A0A4P7XGK3_9ALTE</name>
<reference evidence="2 3" key="1">
    <citation type="submission" date="2018-07" db="EMBL/GenBank/DDBJ databases">
        <title>Marsedoiliclastica nanhaica gen. nov. sp. nov., a novel marine hydrocarbonoclastic bacterium isolated from an in-situ enriched hydrocarbon-degrading consortium in deep-sea sediment.</title>
        <authorList>
            <person name="Dong C."/>
            <person name="Ma T."/>
            <person name="Liu R."/>
            <person name="Shao Z."/>
        </authorList>
    </citation>
    <scope>NUCLEOTIDE SEQUENCE [LARGE SCALE GENOMIC DNA]</scope>
    <source>
        <strain evidence="3">soil36-7</strain>
    </source>
</reference>
<protein>
    <submittedName>
        <fullName evidence="2">STAS domain-containing protein</fullName>
    </submittedName>
</protein>
<keyword evidence="3" id="KW-1185">Reference proteome</keyword>
<evidence type="ECO:0000259" key="1">
    <source>
        <dbReference type="PROSITE" id="PS50801"/>
    </source>
</evidence>
<dbReference type="Gene3D" id="3.30.750.24">
    <property type="entry name" value="STAS domain"/>
    <property type="match status" value="1"/>
</dbReference>
<feature type="domain" description="STAS" evidence="1">
    <location>
        <begin position="15"/>
        <end position="107"/>
    </location>
</feature>
<gene>
    <name evidence="2" type="ORF">soil367_09280</name>
</gene>
<dbReference type="PROSITE" id="PS50801">
    <property type="entry name" value="STAS"/>
    <property type="match status" value="1"/>
</dbReference>
<sequence length="107" mass="11745">MSYELSTQDPGHHHLGGELCIYDAAALKPQLLNLLVPNAVRDIDLSRVTEMDSAGVQLMLLTRQVAVKRGCKLTFSGHSPAVREVMNLFHLSADFDSPTLVPVKEFA</sequence>
<dbReference type="PANTHER" id="PTHR35849">
    <property type="entry name" value="BLR2341 PROTEIN"/>
    <property type="match status" value="1"/>
</dbReference>
<proteinExistence type="predicted"/>
<dbReference type="SUPFAM" id="SSF52091">
    <property type="entry name" value="SpoIIaa-like"/>
    <property type="match status" value="1"/>
</dbReference>
<dbReference type="InterPro" id="IPR052746">
    <property type="entry name" value="MlaB_ABC_Transporter"/>
</dbReference>
<accession>A0A4P7XGK3</accession>
<dbReference type="AlphaFoldDB" id="A0A4P7XGK3"/>
<dbReference type="PANTHER" id="PTHR35849:SF2">
    <property type="entry name" value="BLR2341 PROTEIN"/>
    <property type="match status" value="1"/>
</dbReference>
<organism evidence="2 3">
    <name type="scientific">Hydrocarboniclastica marina</name>
    <dbReference type="NCBI Taxonomy" id="2259620"/>
    <lineage>
        <taxon>Bacteria</taxon>
        <taxon>Pseudomonadati</taxon>
        <taxon>Pseudomonadota</taxon>
        <taxon>Gammaproteobacteria</taxon>
        <taxon>Alteromonadales</taxon>
        <taxon>Alteromonadaceae</taxon>
        <taxon>Hydrocarboniclastica</taxon>
    </lineage>
</organism>
<dbReference type="RefSeq" id="WP_136548828.1">
    <property type="nucleotide sequence ID" value="NZ_CP031093.1"/>
</dbReference>
<dbReference type="KEGG" id="hmi:soil367_09280"/>
<evidence type="ECO:0000313" key="3">
    <source>
        <dbReference type="Proteomes" id="UP000298049"/>
    </source>
</evidence>
<evidence type="ECO:0000313" key="2">
    <source>
        <dbReference type="EMBL" id="QCF26106.1"/>
    </source>
</evidence>
<dbReference type="OrthoDB" id="3296574at2"/>
<dbReference type="Proteomes" id="UP000298049">
    <property type="component" value="Chromosome"/>
</dbReference>
<dbReference type="InterPro" id="IPR002645">
    <property type="entry name" value="STAS_dom"/>
</dbReference>
<dbReference type="InterPro" id="IPR036513">
    <property type="entry name" value="STAS_dom_sf"/>
</dbReference>